<dbReference type="Pfam" id="PF09339">
    <property type="entry name" value="HTH_IclR"/>
    <property type="match status" value="1"/>
</dbReference>
<evidence type="ECO:0000313" key="6">
    <source>
        <dbReference type="EMBL" id="MBD8890997.1"/>
    </source>
</evidence>
<dbReference type="InterPro" id="IPR014757">
    <property type="entry name" value="Tscrpt_reg_IclR_C"/>
</dbReference>
<keyword evidence="2" id="KW-0238">DNA-binding</keyword>
<dbReference type="InterPro" id="IPR036390">
    <property type="entry name" value="WH_DNA-bd_sf"/>
</dbReference>
<evidence type="ECO:0000256" key="1">
    <source>
        <dbReference type="ARBA" id="ARBA00023015"/>
    </source>
</evidence>
<dbReference type="SUPFAM" id="SSF55781">
    <property type="entry name" value="GAF domain-like"/>
    <property type="match status" value="1"/>
</dbReference>
<proteinExistence type="predicted"/>
<keyword evidence="7" id="KW-1185">Reference proteome</keyword>
<sequence length="270" mass="30030">MSPNYLRSLPRTPPENGETEKDALFVQSIARAMDVLSIFHQIDRPLSLQEISSLTGLGRSNVQRIVFTLRSLGYITRDPDDRGYVPGLRLLDHSLDFLRLNPVVVKATPILLELRRAVRERVDLSIWDDLRLVYASRLQSKREILTSTFIGYSVPVFCVSGGWAILSQLGEDEADSILTRSRRKAVTPKTLTDLGALKEKIRETREAGYATALEQVLPGEIAIGAAILDQAQRPVAAIHVAGSLSEWTPEDFTRQFAPLLVQAARTISRG</sequence>
<keyword evidence="3" id="KW-0804">Transcription</keyword>
<dbReference type="Pfam" id="PF01614">
    <property type="entry name" value="IclR_C"/>
    <property type="match status" value="1"/>
</dbReference>
<evidence type="ECO:0000256" key="3">
    <source>
        <dbReference type="ARBA" id="ARBA00023163"/>
    </source>
</evidence>
<dbReference type="RefSeq" id="WP_192147130.1">
    <property type="nucleotide sequence ID" value="NZ_JACYXI010000002.1"/>
</dbReference>
<comment type="caution">
    <text evidence="6">The sequence shown here is derived from an EMBL/GenBank/DDBJ whole genome shotgun (WGS) entry which is preliminary data.</text>
</comment>
<feature type="domain" description="HTH iclR-type" evidence="4">
    <location>
        <begin position="26"/>
        <end position="88"/>
    </location>
</feature>
<dbReference type="SUPFAM" id="SSF46785">
    <property type="entry name" value="Winged helix' DNA-binding domain"/>
    <property type="match status" value="1"/>
</dbReference>
<evidence type="ECO:0000259" key="4">
    <source>
        <dbReference type="PROSITE" id="PS51077"/>
    </source>
</evidence>
<dbReference type="SMART" id="SM00346">
    <property type="entry name" value="HTH_ICLR"/>
    <property type="match status" value="1"/>
</dbReference>
<dbReference type="InterPro" id="IPR029016">
    <property type="entry name" value="GAF-like_dom_sf"/>
</dbReference>
<dbReference type="Gene3D" id="1.10.10.10">
    <property type="entry name" value="Winged helix-like DNA-binding domain superfamily/Winged helix DNA-binding domain"/>
    <property type="match status" value="1"/>
</dbReference>
<dbReference type="PROSITE" id="PS51078">
    <property type="entry name" value="ICLR_ED"/>
    <property type="match status" value="1"/>
</dbReference>
<dbReference type="PROSITE" id="PS51077">
    <property type="entry name" value="HTH_ICLR"/>
    <property type="match status" value="1"/>
</dbReference>
<name>A0ABR9CKZ3_9HYPH</name>
<dbReference type="InterPro" id="IPR005471">
    <property type="entry name" value="Tscrpt_reg_IclR_N"/>
</dbReference>
<dbReference type="InterPro" id="IPR036388">
    <property type="entry name" value="WH-like_DNA-bd_sf"/>
</dbReference>
<accession>A0ABR9CKZ3</accession>
<evidence type="ECO:0000256" key="2">
    <source>
        <dbReference type="ARBA" id="ARBA00023125"/>
    </source>
</evidence>
<evidence type="ECO:0000313" key="7">
    <source>
        <dbReference type="Proteomes" id="UP000632063"/>
    </source>
</evidence>
<dbReference type="PANTHER" id="PTHR30136:SF35">
    <property type="entry name" value="HTH-TYPE TRANSCRIPTIONAL REGULATOR RV1719"/>
    <property type="match status" value="1"/>
</dbReference>
<reference evidence="7" key="1">
    <citation type="submission" date="2020-09" db="EMBL/GenBank/DDBJ databases">
        <title>The genome sequence of strain Labrenzia suaedae 4C16A.</title>
        <authorList>
            <person name="Liu Y."/>
        </authorList>
    </citation>
    <scope>NUCLEOTIDE SEQUENCE [LARGE SCALE GENOMIC DNA]</scope>
    <source>
        <strain evidence="7">4C16A</strain>
    </source>
</reference>
<dbReference type="PANTHER" id="PTHR30136">
    <property type="entry name" value="HELIX-TURN-HELIX TRANSCRIPTIONAL REGULATOR, ICLR FAMILY"/>
    <property type="match status" value="1"/>
</dbReference>
<reference evidence="6 7" key="2">
    <citation type="journal article" date="2021" name="Int. J. Syst. Evol. Microbiol.">
        <title>Roseibium litorale sp. nov., isolated from a tidal flat sediment and proposal for the reclassification of Labrenzia polysiphoniae as Roseibium polysiphoniae comb. nov.</title>
        <authorList>
            <person name="Liu Y."/>
            <person name="Pei T."/>
            <person name="Du J."/>
            <person name="Chao M."/>
            <person name="Deng M.R."/>
            <person name="Zhu H."/>
        </authorList>
    </citation>
    <scope>NUCLEOTIDE SEQUENCE [LARGE SCALE GENOMIC DNA]</scope>
    <source>
        <strain evidence="6 7">4C16A</strain>
    </source>
</reference>
<dbReference type="Gene3D" id="3.30.450.40">
    <property type="match status" value="1"/>
</dbReference>
<dbReference type="InterPro" id="IPR050707">
    <property type="entry name" value="HTH_MetabolicPath_Reg"/>
</dbReference>
<evidence type="ECO:0000259" key="5">
    <source>
        <dbReference type="PROSITE" id="PS51078"/>
    </source>
</evidence>
<keyword evidence="1" id="KW-0805">Transcription regulation</keyword>
<feature type="domain" description="IclR-ED" evidence="5">
    <location>
        <begin position="89"/>
        <end position="270"/>
    </location>
</feature>
<organism evidence="6 7">
    <name type="scientific">Roseibium litorale</name>
    <dbReference type="NCBI Taxonomy" id="2803841"/>
    <lineage>
        <taxon>Bacteria</taxon>
        <taxon>Pseudomonadati</taxon>
        <taxon>Pseudomonadota</taxon>
        <taxon>Alphaproteobacteria</taxon>
        <taxon>Hyphomicrobiales</taxon>
        <taxon>Stappiaceae</taxon>
        <taxon>Roseibium</taxon>
    </lineage>
</organism>
<dbReference type="Proteomes" id="UP000632063">
    <property type="component" value="Unassembled WGS sequence"/>
</dbReference>
<gene>
    <name evidence="6" type="ORF">IG616_05535</name>
</gene>
<dbReference type="EMBL" id="JACYXI010000002">
    <property type="protein sequence ID" value="MBD8890997.1"/>
    <property type="molecule type" value="Genomic_DNA"/>
</dbReference>
<protein>
    <submittedName>
        <fullName evidence="6">IclR family transcriptional regulator</fullName>
    </submittedName>
</protein>